<feature type="domain" description="Late embryogenesis abundant protein LEA-2 subgroup" evidence="1">
    <location>
        <begin position="65"/>
        <end position="153"/>
    </location>
</feature>
<gene>
    <name evidence="2" type="ORF">A966_05443</name>
</gene>
<evidence type="ECO:0000259" key="1">
    <source>
        <dbReference type="Pfam" id="PF03168"/>
    </source>
</evidence>
<dbReference type="STRING" id="1289135.A966_05443"/>
<accession>A0A2U4FCT9</accession>
<name>A0A2U4FCT9_9SPIR</name>
<dbReference type="InterPro" id="IPR004864">
    <property type="entry name" value="LEA_2"/>
</dbReference>
<proteinExistence type="predicted"/>
<protein>
    <recommendedName>
        <fullName evidence="1">Late embryogenesis abundant protein LEA-2 subgroup domain-containing protein</fullName>
    </recommendedName>
</protein>
<comment type="caution">
    <text evidence="2">The sequence shown here is derived from an EMBL/GenBank/DDBJ whole genome shotgun (WGS) entry which is preliminary data.</text>
</comment>
<dbReference type="OrthoDB" id="307646at2"/>
<dbReference type="AlphaFoldDB" id="A0A2U4FCT9"/>
<evidence type="ECO:0000313" key="3">
    <source>
        <dbReference type="Proteomes" id="UP000011663"/>
    </source>
</evidence>
<evidence type="ECO:0000313" key="2">
    <source>
        <dbReference type="EMBL" id="EKV57294.1"/>
    </source>
</evidence>
<sequence>MIKKITAIISILSMLFVLYSCETLKSSAKEITRSYIEEHKPDIKAKNASISSITLQDITLTTLFEIKNNLDFEVPIDKVQIDLINTSGKTFATANSVETLKIPANQAKDINLDFKAKYVDVFTTAFDAIKSKSFKCDAKITLTFTIYGMQFEFPYTKELTFKE</sequence>
<dbReference type="EMBL" id="ALNZ01000022">
    <property type="protein sequence ID" value="EKV57294.1"/>
    <property type="molecule type" value="Genomic_DNA"/>
</dbReference>
<dbReference type="PROSITE" id="PS51257">
    <property type="entry name" value="PROKAR_LIPOPROTEIN"/>
    <property type="match status" value="1"/>
</dbReference>
<dbReference type="RefSeq" id="WP_008723189.1">
    <property type="nucleotide sequence ID" value="NZ_JH994111.1"/>
</dbReference>
<dbReference type="Gene3D" id="2.60.40.1820">
    <property type="match status" value="1"/>
</dbReference>
<dbReference type="Pfam" id="PF03168">
    <property type="entry name" value="LEA_2"/>
    <property type="match status" value="1"/>
</dbReference>
<organism evidence="2 3">
    <name type="scientific">Brachyspira hampsonii 30446</name>
    <dbReference type="NCBI Taxonomy" id="1289135"/>
    <lineage>
        <taxon>Bacteria</taxon>
        <taxon>Pseudomonadati</taxon>
        <taxon>Spirochaetota</taxon>
        <taxon>Spirochaetia</taxon>
        <taxon>Brachyspirales</taxon>
        <taxon>Brachyspiraceae</taxon>
        <taxon>Brachyspira</taxon>
    </lineage>
</organism>
<dbReference type="GeneID" id="66487521"/>
<reference evidence="2 3" key="1">
    <citation type="submission" date="2012-07" db="EMBL/GenBank/DDBJ databases">
        <title>Genome sequence of Brachyspira sp. 30446, isolated from a pig with mucohaemorrhagic colitis.</title>
        <authorList>
            <person name="Rubin J.E."/>
            <person name="Fernando C."/>
            <person name="Harding J.C.S."/>
            <person name="Hill J.E."/>
        </authorList>
    </citation>
    <scope>NUCLEOTIDE SEQUENCE [LARGE SCALE GENOMIC DNA]</scope>
    <source>
        <strain evidence="2 3">30446</strain>
    </source>
</reference>
<dbReference type="SUPFAM" id="SSF117070">
    <property type="entry name" value="LEA14-like"/>
    <property type="match status" value="1"/>
</dbReference>
<dbReference type="Proteomes" id="UP000011663">
    <property type="component" value="Unassembled WGS sequence"/>
</dbReference>